<dbReference type="EMBL" id="BEXD01004354">
    <property type="protein sequence ID" value="GBC10121.1"/>
    <property type="molecule type" value="Genomic_DNA"/>
</dbReference>
<evidence type="ECO:0000313" key="2">
    <source>
        <dbReference type="EMBL" id="GBC10121.1"/>
    </source>
</evidence>
<protein>
    <submittedName>
        <fullName evidence="2">Uncharacterized protein</fullName>
    </submittedName>
</protein>
<feature type="compositionally biased region" description="Basic residues" evidence="1">
    <location>
        <begin position="144"/>
        <end position="156"/>
    </location>
</feature>
<reference evidence="2 3" key="1">
    <citation type="submission" date="2017-11" db="EMBL/GenBank/DDBJ databases">
        <title>The genome of Rhizophagus clarus HR1 reveals common genetic basis of auxotrophy among arbuscular mycorrhizal fungi.</title>
        <authorList>
            <person name="Kobayashi Y."/>
        </authorList>
    </citation>
    <scope>NUCLEOTIDE SEQUENCE [LARGE SCALE GENOMIC DNA]</scope>
    <source>
        <strain evidence="2 3">HR1</strain>
    </source>
</reference>
<evidence type="ECO:0000313" key="3">
    <source>
        <dbReference type="Proteomes" id="UP000247702"/>
    </source>
</evidence>
<proteinExistence type="predicted"/>
<name>A0A2Z6S6E3_9GLOM</name>
<comment type="caution">
    <text evidence="2">The sequence shown here is derived from an EMBL/GenBank/DDBJ whole genome shotgun (WGS) entry which is preliminary data.</text>
</comment>
<organism evidence="2 3">
    <name type="scientific">Rhizophagus clarus</name>
    <dbReference type="NCBI Taxonomy" id="94130"/>
    <lineage>
        <taxon>Eukaryota</taxon>
        <taxon>Fungi</taxon>
        <taxon>Fungi incertae sedis</taxon>
        <taxon>Mucoromycota</taxon>
        <taxon>Glomeromycotina</taxon>
        <taxon>Glomeromycetes</taxon>
        <taxon>Glomerales</taxon>
        <taxon>Glomeraceae</taxon>
        <taxon>Rhizophagus</taxon>
    </lineage>
</organism>
<gene>
    <name evidence="2" type="ORF">RclHR1_09350008</name>
</gene>
<keyword evidence="3" id="KW-1185">Reference proteome</keyword>
<evidence type="ECO:0000256" key="1">
    <source>
        <dbReference type="SAM" id="MobiDB-lite"/>
    </source>
</evidence>
<dbReference type="Proteomes" id="UP000247702">
    <property type="component" value="Unassembled WGS sequence"/>
</dbReference>
<dbReference type="AlphaFoldDB" id="A0A2Z6S6E3"/>
<sequence length="174" mass="20127">MTKQYNSFQNTGLYNKEFDENSFAFTSMIYLKIVIVGNYVWDHTKPSTIFNYYLIKALKHFNSGRKSQIVTYFKKYQDIKFCHKTTFNFNYNGTDHSLPWCTSPISPQNKNKKPKKNSNKQNSDSPKARSTNSKPTKDQAKSSTKLKGKKKKKLSGKKSNDKMDIVKLLLALIS</sequence>
<accession>A0A2Z6S6E3</accession>
<feature type="region of interest" description="Disordered" evidence="1">
    <location>
        <begin position="102"/>
        <end position="160"/>
    </location>
</feature>